<comment type="subunit">
    <text evidence="2">Component of the NuA4 histone acetyltransferase complex.</text>
</comment>
<evidence type="ECO:0000256" key="2">
    <source>
        <dbReference type="ARBA" id="ARBA00011353"/>
    </source>
</evidence>
<dbReference type="OrthoDB" id="433924at2759"/>
<evidence type="ECO:0000313" key="7">
    <source>
        <dbReference type="Proteomes" id="UP000799767"/>
    </source>
</evidence>
<dbReference type="GO" id="GO:0006338">
    <property type="term" value="P:chromatin remodeling"/>
    <property type="evidence" value="ECO:0007669"/>
    <property type="project" value="UniProtKB-ARBA"/>
</dbReference>
<evidence type="ECO:0000256" key="4">
    <source>
        <dbReference type="SAM" id="MobiDB-lite"/>
    </source>
</evidence>
<dbReference type="GeneID" id="54474030"/>
<organism evidence="6 7">
    <name type="scientific">Neohortaea acidophila</name>
    <dbReference type="NCBI Taxonomy" id="245834"/>
    <lineage>
        <taxon>Eukaryota</taxon>
        <taxon>Fungi</taxon>
        <taxon>Dikarya</taxon>
        <taxon>Ascomycota</taxon>
        <taxon>Pezizomycotina</taxon>
        <taxon>Dothideomycetes</taxon>
        <taxon>Dothideomycetidae</taxon>
        <taxon>Mycosphaerellales</taxon>
        <taxon>Teratosphaeriaceae</taxon>
        <taxon>Neohortaea</taxon>
    </lineage>
</organism>
<dbReference type="CDD" id="cd00024">
    <property type="entry name" value="CD_CSD"/>
    <property type="match status" value="1"/>
</dbReference>
<dbReference type="GO" id="GO:0005634">
    <property type="term" value="C:nucleus"/>
    <property type="evidence" value="ECO:0007669"/>
    <property type="project" value="UniProtKB-SubCell"/>
</dbReference>
<dbReference type="InterPro" id="IPR008251">
    <property type="entry name" value="Chromo_shadow_dom"/>
</dbReference>
<dbReference type="AlphaFoldDB" id="A0A6A6Q0E5"/>
<proteinExistence type="predicted"/>
<gene>
    <name evidence="6" type="ORF">BDY17DRAFT_293727</name>
</gene>
<feature type="region of interest" description="Disordered" evidence="4">
    <location>
        <begin position="1"/>
        <end position="69"/>
    </location>
</feature>
<keyword evidence="7" id="KW-1185">Reference proteome</keyword>
<dbReference type="GO" id="GO:0000792">
    <property type="term" value="C:heterochromatin"/>
    <property type="evidence" value="ECO:0007669"/>
    <property type="project" value="UniProtKB-ARBA"/>
</dbReference>
<dbReference type="RefSeq" id="XP_033592070.1">
    <property type="nucleotide sequence ID" value="XM_033733028.1"/>
</dbReference>
<protein>
    <recommendedName>
        <fullName evidence="5">Chromo domain-containing protein</fullName>
    </recommendedName>
</protein>
<evidence type="ECO:0000259" key="5">
    <source>
        <dbReference type="PROSITE" id="PS50013"/>
    </source>
</evidence>
<dbReference type="Pfam" id="PF01393">
    <property type="entry name" value="Chromo_shadow"/>
    <property type="match status" value="1"/>
</dbReference>
<feature type="domain" description="Chromo" evidence="5">
    <location>
        <begin position="60"/>
        <end position="121"/>
    </location>
</feature>
<feature type="region of interest" description="Disordered" evidence="4">
    <location>
        <begin position="111"/>
        <end position="166"/>
    </location>
</feature>
<accession>A0A6A6Q0E5</accession>
<dbReference type="Pfam" id="PF00385">
    <property type="entry name" value="Chromo"/>
    <property type="match status" value="1"/>
</dbReference>
<dbReference type="Proteomes" id="UP000799767">
    <property type="component" value="Unassembled WGS sequence"/>
</dbReference>
<dbReference type="PANTHER" id="PTHR22812">
    <property type="entry name" value="CHROMOBOX PROTEIN"/>
    <property type="match status" value="1"/>
</dbReference>
<sequence length="239" mass="26648">MPPALSDDDNESDGPDMIPAKGEIPVNNEDANDDEEEEEEAADDVEDDDDDNDDESEEEYHVEKIVKHGFTDNDQTIYQIKWLGYDKKSDLTWEPLKNLENALEIVEAYHASIGGPPQPPSNKKKGAMGKRSASAAFDSPSANAGSAKKGRKSNGEKRFTPPDGSWENHVARVASIVEEAYDITKPKSGVPSKSLLVLMEWNDGHKTTFPLETARRKCPQRLLDYYEQHLRFFPGDEGP</sequence>
<name>A0A6A6Q0E5_9PEZI</name>
<dbReference type="InterPro" id="IPR016197">
    <property type="entry name" value="Chromo-like_dom_sf"/>
</dbReference>
<dbReference type="SUPFAM" id="SSF54160">
    <property type="entry name" value="Chromo domain-like"/>
    <property type="match status" value="2"/>
</dbReference>
<dbReference type="PROSITE" id="PS50013">
    <property type="entry name" value="CHROMO_2"/>
    <property type="match status" value="1"/>
</dbReference>
<dbReference type="SMART" id="SM00298">
    <property type="entry name" value="CHROMO"/>
    <property type="match status" value="1"/>
</dbReference>
<dbReference type="InterPro" id="IPR051219">
    <property type="entry name" value="Heterochromatin_chromo-domain"/>
</dbReference>
<evidence type="ECO:0000313" key="6">
    <source>
        <dbReference type="EMBL" id="KAF2485501.1"/>
    </source>
</evidence>
<evidence type="ECO:0000256" key="1">
    <source>
        <dbReference type="ARBA" id="ARBA00004123"/>
    </source>
</evidence>
<comment type="subcellular location">
    <subcellularLocation>
        <location evidence="1">Nucleus</location>
    </subcellularLocation>
</comment>
<feature type="compositionally biased region" description="Acidic residues" evidence="4">
    <location>
        <begin position="30"/>
        <end position="58"/>
    </location>
</feature>
<reference evidence="6" key="1">
    <citation type="journal article" date="2020" name="Stud. Mycol.">
        <title>101 Dothideomycetes genomes: a test case for predicting lifestyles and emergence of pathogens.</title>
        <authorList>
            <person name="Haridas S."/>
            <person name="Albert R."/>
            <person name="Binder M."/>
            <person name="Bloem J."/>
            <person name="Labutti K."/>
            <person name="Salamov A."/>
            <person name="Andreopoulos B."/>
            <person name="Baker S."/>
            <person name="Barry K."/>
            <person name="Bills G."/>
            <person name="Bluhm B."/>
            <person name="Cannon C."/>
            <person name="Castanera R."/>
            <person name="Culley D."/>
            <person name="Daum C."/>
            <person name="Ezra D."/>
            <person name="Gonzalez J."/>
            <person name="Henrissat B."/>
            <person name="Kuo A."/>
            <person name="Liang C."/>
            <person name="Lipzen A."/>
            <person name="Lutzoni F."/>
            <person name="Magnuson J."/>
            <person name="Mondo S."/>
            <person name="Nolan M."/>
            <person name="Ohm R."/>
            <person name="Pangilinan J."/>
            <person name="Park H.-J."/>
            <person name="Ramirez L."/>
            <person name="Alfaro M."/>
            <person name="Sun H."/>
            <person name="Tritt A."/>
            <person name="Yoshinaga Y."/>
            <person name="Zwiers L.-H."/>
            <person name="Turgeon B."/>
            <person name="Goodwin S."/>
            <person name="Spatafora J."/>
            <person name="Crous P."/>
            <person name="Grigoriev I."/>
        </authorList>
    </citation>
    <scope>NUCLEOTIDE SEQUENCE</scope>
    <source>
        <strain evidence="6">CBS 113389</strain>
    </source>
</reference>
<feature type="compositionally biased region" description="Basic and acidic residues" evidence="4">
    <location>
        <begin position="59"/>
        <end position="69"/>
    </location>
</feature>
<evidence type="ECO:0000256" key="3">
    <source>
        <dbReference type="ARBA" id="ARBA00023242"/>
    </source>
</evidence>
<dbReference type="Gene3D" id="2.40.50.40">
    <property type="match status" value="2"/>
</dbReference>
<dbReference type="InterPro" id="IPR023780">
    <property type="entry name" value="Chromo_domain"/>
</dbReference>
<feature type="compositionally biased region" description="Acidic residues" evidence="4">
    <location>
        <begin position="1"/>
        <end position="14"/>
    </location>
</feature>
<dbReference type="EMBL" id="MU001633">
    <property type="protein sequence ID" value="KAF2485501.1"/>
    <property type="molecule type" value="Genomic_DNA"/>
</dbReference>
<keyword evidence="3" id="KW-0539">Nucleus</keyword>
<dbReference type="PROSITE" id="PS00598">
    <property type="entry name" value="CHROMO_1"/>
    <property type="match status" value="1"/>
</dbReference>
<dbReference type="InterPro" id="IPR000953">
    <property type="entry name" value="Chromo/chromo_shadow_dom"/>
</dbReference>
<dbReference type="InterPro" id="IPR023779">
    <property type="entry name" value="Chromodomain_CS"/>
</dbReference>